<keyword evidence="14" id="KW-0843">Virulence</keyword>
<dbReference type="Gene3D" id="1.20.58.360">
    <property type="entry name" value="Shigella T3SS effector IpaH defines"/>
    <property type="match status" value="1"/>
</dbReference>
<evidence type="ECO:0000256" key="20">
    <source>
        <dbReference type="ARBA" id="ARBA00079391"/>
    </source>
</evidence>
<comment type="PTM">
    <text evidence="22">Ubiquitinated in the presence of host E1 ubiquitin-activating enzyme, E2 ubiquitin-conjugating enzyme and ubiquitin.</text>
</comment>
<evidence type="ECO:0000256" key="4">
    <source>
        <dbReference type="ARBA" id="ARBA00009868"/>
    </source>
</evidence>
<sequence>DVVSRFELLRTLAYAGWEESIHSGQHGENYFCILDEDSQEILSVTLDDAGNYTVNCQGYSETHRLTLDTAQGEEGTGHAEGASGTFRTSFLPATTAPQTPAEYDAVWSAWRRAAPAEESRGRAAVVQKMRACLNNGNAVLNVGESGLTTLPDCLPAHITTLVIPDNNLTSLPALPPELRTLEVSGNQLTSLPVLPPGLLELSIFSNPLTHLPALPSGLCKLWIFGNQLTSLPVLPPGLQELSVSDNQLASLPALPSELCKLWAYNNQLTSLPTLPSGLQELSVSDNQLASLPTLPSELYKLWAYNNRLTSLPALPSGLKELIVSGNRLTSLPVLPSELKELMVSGNRLTSLPMLPSGLLSLSVYRNQLTRLPESLIHLSSETTVNLEGNPLSERTLQALREITSAPGYSGPIIQFDMAGASAPRETRALHLAAADWLVPAREGEPAPADRWHMFGQEDNADAFSLFLDRLSETENFIKDAGFKAQISSWLAQLAEDEALRANTFAMATEATSSCEDRVTFFLHQMKNVQLVHNAEKGQYDNDLAALVATGREMFRLGKLEQIAREKVRTLALVDEIEVWLAYQNKLKKSLGLTSVTAEMRFFDVSGVTVTDLQDAELQVKAAEKSEFREWILQWGPLHRVLERKAPERVNALREKQISDYEETYRMLSDTELRPSGLVGNTDAERTIGARAMESAKKTFLDGLRPLVEEMLGSYLNVQWRRN</sequence>
<dbReference type="GO" id="GO:0020002">
    <property type="term" value="C:host cell plasma membrane"/>
    <property type="evidence" value="ECO:0007669"/>
    <property type="project" value="UniProtKB-SubCell"/>
</dbReference>
<evidence type="ECO:0000256" key="18">
    <source>
        <dbReference type="ARBA" id="ARBA00074657"/>
    </source>
</evidence>
<evidence type="ECO:0000313" key="24">
    <source>
        <dbReference type="EMBL" id="EAM1959618.1"/>
    </source>
</evidence>
<evidence type="ECO:0000256" key="15">
    <source>
        <dbReference type="ARBA" id="ARBA00023136"/>
    </source>
</evidence>
<dbReference type="Pfam" id="PF14496">
    <property type="entry name" value="NEL"/>
    <property type="match status" value="1"/>
</dbReference>
<reference evidence="24" key="1">
    <citation type="submission" date="2018-09" db="EMBL/GenBank/DDBJ databases">
        <authorList>
            <consortium name="PulseNet: The National Subtyping Network for Foodborne Disease Surveillance"/>
            <person name="Tarr C.L."/>
            <person name="Trees E."/>
            <person name="Katz L.S."/>
            <person name="Carleton-Romer H.A."/>
            <person name="Stroika S."/>
            <person name="Kucerova Z."/>
            <person name="Roache K.F."/>
            <person name="Sabol A.L."/>
            <person name="Besser J."/>
            <person name="Gerner-Smidt P."/>
        </authorList>
    </citation>
    <scope>NUCLEOTIDE SEQUENCE</scope>
    <source>
        <strain evidence="24">PNUSAS056331</strain>
    </source>
</reference>
<evidence type="ECO:0000256" key="6">
    <source>
        <dbReference type="ARBA" id="ARBA00022511"/>
    </source>
</evidence>
<keyword evidence="6" id="KW-1032">Host cell membrane</keyword>
<keyword evidence="7 22" id="KW-0964">Secreted</keyword>
<evidence type="ECO:0000256" key="2">
    <source>
        <dbReference type="ARBA" id="ARBA00004192"/>
    </source>
</evidence>
<dbReference type="Gene3D" id="3.30.2440.10">
    <property type="entry name" value="Secreted effector protein SifA"/>
    <property type="match status" value="1"/>
</dbReference>
<dbReference type="Gene3D" id="1.20.58.90">
    <property type="match status" value="1"/>
</dbReference>
<dbReference type="GO" id="GO:0016567">
    <property type="term" value="P:protein ubiquitination"/>
    <property type="evidence" value="ECO:0007669"/>
    <property type="project" value="InterPro"/>
</dbReference>
<dbReference type="PROSITE" id="PS52053">
    <property type="entry name" value="NEL"/>
    <property type="match status" value="1"/>
</dbReference>
<keyword evidence="15" id="KW-0472">Membrane</keyword>
<dbReference type="InterPro" id="IPR051071">
    <property type="entry name" value="LRR-bact_E3_ubiq_ligases"/>
</dbReference>
<keyword evidence="16 22" id="KW-1035">Host cytoplasm</keyword>
<keyword evidence="12 22" id="KW-0832">Ubl conjugation</keyword>
<dbReference type="PANTHER" id="PTHR47114:SF2">
    <property type="entry name" value="OLIGODENDROCYTE-MYELIN GLYCOPROTEIN"/>
    <property type="match status" value="1"/>
</dbReference>
<dbReference type="NCBIfam" id="NF011917">
    <property type="entry name" value="PRK15387.1"/>
    <property type="match status" value="1"/>
</dbReference>
<evidence type="ECO:0000256" key="7">
    <source>
        <dbReference type="ARBA" id="ARBA00022525"/>
    </source>
</evidence>
<evidence type="ECO:0000259" key="23">
    <source>
        <dbReference type="PROSITE" id="PS52053"/>
    </source>
</evidence>
<feature type="domain" description="NEL" evidence="23">
    <location>
        <begin position="428"/>
        <end position="722"/>
    </location>
</feature>
<keyword evidence="13" id="KW-1043">Host membrane</keyword>
<comment type="similarity">
    <text evidence="4 22">Belongs to the LRR-containing bacterial E3 ligase family.</text>
</comment>
<evidence type="ECO:0000256" key="8">
    <source>
        <dbReference type="ARBA" id="ARBA00022614"/>
    </source>
</evidence>
<dbReference type="SMART" id="SM00369">
    <property type="entry name" value="LRR_TYP"/>
    <property type="match status" value="5"/>
</dbReference>
<comment type="caution">
    <text evidence="24">The sequence shown here is derived from an EMBL/GenBank/DDBJ whole genome shotgun (WGS) entry which is preliminary data.</text>
</comment>
<evidence type="ECO:0000256" key="11">
    <source>
        <dbReference type="ARBA" id="ARBA00022786"/>
    </source>
</evidence>
<proteinExistence type="inferred from homology"/>
<dbReference type="Gene3D" id="1.20.1270.130">
    <property type="entry name" value="Shigella T3SS effector IpaH domain"/>
    <property type="match status" value="1"/>
</dbReference>
<evidence type="ECO:0000256" key="9">
    <source>
        <dbReference type="ARBA" id="ARBA00022679"/>
    </source>
</evidence>
<dbReference type="Gene3D" id="3.80.10.10">
    <property type="entry name" value="Ribonuclease Inhibitor"/>
    <property type="match status" value="1"/>
</dbReference>
<keyword evidence="10" id="KW-0677">Repeat</keyword>
<comment type="subcellular location">
    <subcellularLocation>
        <location evidence="17">Host apical cell membrane</location>
        <topology evidence="17">Peripheral membrane protein</topology>
        <orientation evidence="17">Cytoplasmic side</orientation>
    </subcellularLocation>
    <subcellularLocation>
        <location evidence="2">Host cytoplasm</location>
    </subcellularLocation>
    <subcellularLocation>
        <location evidence="3">Secreted</location>
    </subcellularLocation>
</comment>
<evidence type="ECO:0000256" key="16">
    <source>
        <dbReference type="ARBA" id="ARBA00023200"/>
    </source>
</evidence>
<name>A0A5T2F7U7_SALER</name>
<dbReference type="EMBL" id="AACUDK010000001">
    <property type="protein sequence ID" value="EAM1959618.1"/>
    <property type="molecule type" value="Genomic_DNA"/>
</dbReference>
<dbReference type="GO" id="GO:0005576">
    <property type="term" value="C:extracellular region"/>
    <property type="evidence" value="ECO:0007669"/>
    <property type="project" value="UniProtKB-SubCell"/>
</dbReference>
<feature type="non-terminal residue" evidence="24">
    <location>
        <position position="1"/>
    </location>
</feature>
<accession>A0A5T2F7U7</accession>
<dbReference type="InterPro" id="IPR001611">
    <property type="entry name" value="Leu-rich_rpt"/>
</dbReference>
<evidence type="ECO:0000256" key="1">
    <source>
        <dbReference type="ARBA" id="ARBA00000900"/>
    </source>
</evidence>
<protein>
    <recommendedName>
        <fullName evidence="18">E3 ubiquitin-protein ligase SspH2</fullName>
        <ecNumber evidence="5">2.3.2.27</ecNumber>
    </recommendedName>
    <alternativeName>
        <fullName evidence="21">RING-type E3 ubiquitin transferase SspH2</fullName>
    </alternativeName>
    <alternativeName>
        <fullName evidence="20">Salmonella secreted protein H2</fullName>
    </alternativeName>
    <alternativeName>
        <fullName evidence="19">Secreted effector protein sspH2</fullName>
    </alternativeName>
</protein>
<evidence type="ECO:0000256" key="13">
    <source>
        <dbReference type="ARBA" id="ARBA00022870"/>
    </source>
</evidence>
<dbReference type="FunFam" id="1.20.58.90:FF:000013">
    <property type="entry name" value="Type III secretion system effector protein-E3 Ubiquitin ligase"/>
    <property type="match status" value="1"/>
</dbReference>
<keyword evidence="11 22" id="KW-0833">Ubl conjugation pathway</keyword>
<evidence type="ECO:0000256" key="12">
    <source>
        <dbReference type="ARBA" id="ARBA00022843"/>
    </source>
</evidence>
<dbReference type="PROSITE" id="PS51450">
    <property type="entry name" value="LRR"/>
    <property type="match status" value="4"/>
</dbReference>
<dbReference type="GO" id="GO:0030430">
    <property type="term" value="C:host cell cytoplasm"/>
    <property type="evidence" value="ECO:0007669"/>
    <property type="project" value="UniProtKB-SubCell"/>
</dbReference>
<dbReference type="EC" id="2.3.2.27" evidence="5"/>
<dbReference type="FunFam" id="1.20.58.360:FF:000001">
    <property type="entry name" value="Probable E3 ubiquitin-protein ligase ipaH7.8"/>
    <property type="match status" value="1"/>
</dbReference>
<dbReference type="GO" id="GO:0061630">
    <property type="term" value="F:ubiquitin protein ligase activity"/>
    <property type="evidence" value="ECO:0007669"/>
    <property type="project" value="UniProtKB-EC"/>
</dbReference>
<evidence type="ECO:0000256" key="5">
    <source>
        <dbReference type="ARBA" id="ARBA00012483"/>
    </source>
</evidence>
<evidence type="ECO:0000256" key="22">
    <source>
        <dbReference type="PROSITE-ProRule" id="PRU01398"/>
    </source>
</evidence>
<keyword evidence="9 22" id="KW-0808">Transferase</keyword>
<gene>
    <name evidence="24" type="primary">sspH2</name>
    <name evidence="24" type="ORF">D7T08_00760</name>
</gene>
<evidence type="ECO:0000256" key="3">
    <source>
        <dbReference type="ARBA" id="ARBA00004613"/>
    </source>
</evidence>
<comment type="catalytic activity">
    <reaction evidence="1">
        <text>S-ubiquitinyl-[E2 ubiquitin-conjugating enzyme]-L-cysteine + [acceptor protein]-L-lysine = [E2 ubiquitin-conjugating enzyme]-L-cysteine + N(6)-ubiquitinyl-[acceptor protein]-L-lysine.</text>
        <dbReference type="EC" id="2.3.2.27"/>
    </reaction>
</comment>
<dbReference type="SMART" id="SM00364">
    <property type="entry name" value="LRR_BAC"/>
    <property type="match status" value="11"/>
</dbReference>
<dbReference type="InterPro" id="IPR032675">
    <property type="entry name" value="LRR_dom_sf"/>
</dbReference>
<evidence type="ECO:0000256" key="21">
    <source>
        <dbReference type="ARBA" id="ARBA00083821"/>
    </source>
</evidence>
<dbReference type="InterPro" id="IPR003591">
    <property type="entry name" value="Leu-rich_rpt_typical-subtyp"/>
</dbReference>
<evidence type="ECO:0000256" key="17">
    <source>
        <dbReference type="ARBA" id="ARBA00060460"/>
    </source>
</evidence>
<dbReference type="SUPFAM" id="SSF52058">
    <property type="entry name" value="L domain-like"/>
    <property type="match status" value="1"/>
</dbReference>
<organism evidence="24">
    <name type="scientific">Salmonella enterica</name>
    <name type="common">Salmonella choleraesuis</name>
    <dbReference type="NCBI Taxonomy" id="28901"/>
    <lineage>
        <taxon>Bacteria</taxon>
        <taxon>Pseudomonadati</taxon>
        <taxon>Pseudomonadota</taxon>
        <taxon>Gammaproteobacteria</taxon>
        <taxon>Enterobacterales</taxon>
        <taxon>Enterobacteriaceae</taxon>
        <taxon>Salmonella</taxon>
    </lineage>
</organism>
<dbReference type="FunFam" id="1.20.1270.130:FF:000002">
    <property type="entry name" value="Type III secretion system effector protein-E3 Ubiquitin ligase"/>
    <property type="match status" value="1"/>
</dbReference>
<evidence type="ECO:0000256" key="10">
    <source>
        <dbReference type="ARBA" id="ARBA00022737"/>
    </source>
</evidence>
<dbReference type="AlphaFoldDB" id="A0A5T2F7U7"/>
<dbReference type="PANTHER" id="PTHR47114">
    <property type="match status" value="1"/>
</dbReference>
<evidence type="ECO:0000256" key="14">
    <source>
        <dbReference type="ARBA" id="ARBA00023026"/>
    </source>
</evidence>
<evidence type="ECO:0000256" key="19">
    <source>
        <dbReference type="ARBA" id="ARBA00078926"/>
    </source>
</evidence>
<dbReference type="InterPro" id="IPR029487">
    <property type="entry name" value="NEL_dom"/>
</dbReference>
<feature type="active site" description="Glycyl thioester intermediate" evidence="22">
    <location>
        <position position="514"/>
    </location>
</feature>
<keyword evidence="8" id="KW-0433">Leucine-rich repeat</keyword>